<organism evidence="1 3">
    <name type="scientific">Ceratodon purpureus</name>
    <name type="common">Fire moss</name>
    <name type="synonym">Dicranum purpureum</name>
    <dbReference type="NCBI Taxonomy" id="3225"/>
    <lineage>
        <taxon>Eukaryota</taxon>
        <taxon>Viridiplantae</taxon>
        <taxon>Streptophyta</taxon>
        <taxon>Embryophyta</taxon>
        <taxon>Bryophyta</taxon>
        <taxon>Bryophytina</taxon>
        <taxon>Bryopsida</taxon>
        <taxon>Dicranidae</taxon>
        <taxon>Pseudoditrichales</taxon>
        <taxon>Ditrichaceae</taxon>
        <taxon>Ceratodon</taxon>
    </lineage>
</organism>
<dbReference type="AlphaFoldDB" id="A0A8T0HG17"/>
<keyword evidence="3" id="KW-1185">Reference proteome</keyword>
<accession>A0A8T0HG17</accession>
<reference evidence="1 3" key="1">
    <citation type="submission" date="2020-06" db="EMBL/GenBank/DDBJ databases">
        <title>WGS assembly of Ceratodon purpureus strain R40.</title>
        <authorList>
            <person name="Carey S.B."/>
            <person name="Jenkins J."/>
            <person name="Shu S."/>
            <person name="Lovell J.T."/>
            <person name="Sreedasyam A."/>
            <person name="Maumus F."/>
            <person name="Tiley G.P."/>
            <person name="Fernandez-Pozo N."/>
            <person name="Barry K."/>
            <person name="Chen C."/>
            <person name="Wang M."/>
            <person name="Lipzen A."/>
            <person name="Daum C."/>
            <person name="Saski C.A."/>
            <person name="Payton A.C."/>
            <person name="Mcbreen J.C."/>
            <person name="Conrad R.E."/>
            <person name="Kollar L.M."/>
            <person name="Olsson S."/>
            <person name="Huttunen S."/>
            <person name="Landis J.B."/>
            <person name="Wickett N.J."/>
            <person name="Johnson M.G."/>
            <person name="Rensing S.A."/>
            <person name="Grimwood J."/>
            <person name="Schmutz J."/>
            <person name="Mcdaniel S.F."/>
        </authorList>
    </citation>
    <scope>NUCLEOTIDE SEQUENCE [LARGE SCALE GENOMIC DNA]</scope>
    <source>
        <strain evidence="1 3">R40</strain>
    </source>
</reference>
<dbReference type="EMBL" id="CM026427">
    <property type="protein sequence ID" value="KAG0570706.1"/>
    <property type="molecule type" value="Genomic_DNA"/>
</dbReference>
<evidence type="ECO:0000313" key="2">
    <source>
        <dbReference type="EMBL" id="KAG0579479.1"/>
    </source>
</evidence>
<evidence type="ECO:0000313" key="1">
    <source>
        <dbReference type="EMBL" id="KAG0570706.1"/>
    </source>
</evidence>
<sequence length="117" mass="13107">MSLTGNKRSASAMGESDCEPLPKILVVPSFNLRHINKPLLVEVKSKLSEELKDSDVFSACGKSVPKNDKEELELLEQFKSQHQAELLRLQKGNGSEEDYKACNVAFDEYISQTQVCF</sequence>
<dbReference type="EMBL" id="CM026424">
    <property type="protein sequence ID" value="KAG0579479.1"/>
    <property type="molecule type" value="Genomic_DNA"/>
</dbReference>
<dbReference type="Proteomes" id="UP000822688">
    <property type="component" value="Chromosome 6"/>
</dbReference>
<gene>
    <name evidence="2" type="ORF">KC19_4G101800</name>
    <name evidence="1" type="ORF">KC19_6G182200</name>
</gene>
<dbReference type="Proteomes" id="UP000822688">
    <property type="component" value="Chromosome 4"/>
</dbReference>
<protein>
    <submittedName>
        <fullName evidence="1">Uncharacterized protein</fullName>
    </submittedName>
</protein>
<name>A0A8T0HG17_CERPU</name>
<proteinExistence type="predicted"/>
<comment type="caution">
    <text evidence="1">The sequence shown here is derived from an EMBL/GenBank/DDBJ whole genome shotgun (WGS) entry which is preliminary data.</text>
</comment>
<evidence type="ECO:0000313" key="3">
    <source>
        <dbReference type="Proteomes" id="UP000822688"/>
    </source>
</evidence>